<sequence length="154" mass="17162">MFEKYNAIDLRTAICGSNATALHPGEASLSREDICSGTKATGAAAAGLAPKMNTFMNFIRGPGFLQEQTSWDKTFHTRLQEAGEELIAHDLHWTWKSAMLMKQEISYLGGREWCETLEAAELESVLSAAFDECSELERRSVIDGEMVTWIARKK</sequence>
<keyword evidence="2" id="KW-1185">Reference proteome</keyword>
<comment type="caution">
    <text evidence="1">The sequence shown here is derived from an EMBL/GenBank/DDBJ whole genome shotgun (WGS) entry which is preliminary data.</text>
</comment>
<reference evidence="1 2" key="1">
    <citation type="submission" date="2015-07" db="EMBL/GenBank/DDBJ databases">
        <title>Comparative genomics of the Sigatoka disease complex on banana suggests a link between parallel evolutionary changes in Pseudocercospora fijiensis and Pseudocercospora eumusae and increased virulence on the banana host.</title>
        <authorList>
            <person name="Chang T.-C."/>
            <person name="Salvucci A."/>
            <person name="Crous P.W."/>
            <person name="Stergiopoulos I."/>
        </authorList>
    </citation>
    <scope>NUCLEOTIDE SEQUENCE [LARGE SCALE GENOMIC DNA]</scope>
    <source>
        <strain evidence="1 2">CBS 114824</strain>
    </source>
</reference>
<name>A0A139H4K9_9PEZI</name>
<evidence type="ECO:0000313" key="2">
    <source>
        <dbReference type="Proteomes" id="UP000070133"/>
    </source>
</evidence>
<gene>
    <name evidence="1" type="ORF">AC578_8836</name>
</gene>
<accession>A0A139H4K9</accession>
<dbReference type="Proteomes" id="UP000070133">
    <property type="component" value="Unassembled WGS sequence"/>
</dbReference>
<dbReference type="OrthoDB" id="417697at2759"/>
<dbReference type="EMBL" id="LFZN01000143">
    <property type="protein sequence ID" value="KXS97420.1"/>
    <property type="molecule type" value="Genomic_DNA"/>
</dbReference>
<dbReference type="AlphaFoldDB" id="A0A139H4K9"/>
<organism evidence="1 2">
    <name type="scientific">Pseudocercospora eumusae</name>
    <dbReference type="NCBI Taxonomy" id="321146"/>
    <lineage>
        <taxon>Eukaryota</taxon>
        <taxon>Fungi</taxon>
        <taxon>Dikarya</taxon>
        <taxon>Ascomycota</taxon>
        <taxon>Pezizomycotina</taxon>
        <taxon>Dothideomycetes</taxon>
        <taxon>Dothideomycetidae</taxon>
        <taxon>Mycosphaerellales</taxon>
        <taxon>Mycosphaerellaceae</taxon>
        <taxon>Pseudocercospora</taxon>
    </lineage>
</organism>
<evidence type="ECO:0000313" key="1">
    <source>
        <dbReference type="EMBL" id="KXS97420.1"/>
    </source>
</evidence>
<protein>
    <submittedName>
        <fullName evidence="1">Uncharacterized protein</fullName>
    </submittedName>
</protein>
<proteinExistence type="predicted"/>